<evidence type="ECO:0000256" key="1">
    <source>
        <dbReference type="ARBA" id="ARBA00004742"/>
    </source>
</evidence>
<dbReference type="PANTHER" id="PTHR30031:SF0">
    <property type="entry name" value="PHOSPHOENOLPYRUVATE CARBOXYKINASE (ATP)"/>
    <property type="match status" value="1"/>
</dbReference>
<dbReference type="Proteomes" id="UP000326936">
    <property type="component" value="Chromosome"/>
</dbReference>
<keyword evidence="9 13" id="KW-0067">ATP-binding</keyword>
<reference evidence="14 15" key="1">
    <citation type="submission" date="2019-10" db="EMBL/GenBank/DDBJ databases">
        <title>Complete genome sequence of Vibrio sp. strain THAF100, isolated from non-filtered water from the water column of tank 6 of a marine aquarium containing stony-coral fragments. Water maintained at 26 degree C.</title>
        <authorList>
            <person name="Ruckert C."/>
            <person name="Franco A."/>
            <person name="Kalinowski J."/>
            <person name="Glaeser S."/>
        </authorList>
    </citation>
    <scope>NUCLEOTIDE SEQUENCE [LARGE SCALE GENOMIC DNA]</scope>
    <source>
        <strain evidence="14 15">THAF100</strain>
    </source>
</reference>
<dbReference type="GO" id="GO:0046872">
    <property type="term" value="F:metal ion binding"/>
    <property type="evidence" value="ECO:0007669"/>
    <property type="project" value="UniProtKB-KW"/>
</dbReference>
<evidence type="ECO:0000256" key="11">
    <source>
        <dbReference type="ARBA" id="ARBA00023239"/>
    </source>
</evidence>
<dbReference type="Pfam" id="PF01293">
    <property type="entry name" value="PEPCK_ATP"/>
    <property type="match status" value="1"/>
</dbReference>
<dbReference type="InterPro" id="IPR013035">
    <property type="entry name" value="PEP_carboxykinase_C"/>
</dbReference>
<dbReference type="EC" id="4.1.1.49" evidence="3 13"/>
<feature type="binding site" evidence="13">
    <location>
        <position position="67"/>
    </location>
    <ligand>
        <name>substrate</name>
    </ligand>
</feature>
<keyword evidence="6 13" id="KW-0479">Metal-binding</keyword>
<feature type="binding site" evidence="13">
    <location>
        <position position="214"/>
    </location>
    <ligand>
        <name>Mn(2+)</name>
        <dbReference type="ChEBI" id="CHEBI:29035"/>
    </ligand>
</feature>
<comment type="subunit">
    <text evidence="13">Monomer.</text>
</comment>
<dbReference type="GO" id="GO:0005524">
    <property type="term" value="F:ATP binding"/>
    <property type="evidence" value="ECO:0007669"/>
    <property type="project" value="UniProtKB-UniRule"/>
</dbReference>
<dbReference type="FunFam" id="3.40.449.10:FF:000001">
    <property type="entry name" value="Phosphoenolpyruvate carboxykinase (ATP)"/>
    <property type="match status" value="1"/>
</dbReference>
<dbReference type="PANTHER" id="PTHR30031">
    <property type="entry name" value="PHOSPHOENOLPYRUVATE CARBOXYKINASE ATP"/>
    <property type="match status" value="1"/>
</dbReference>
<dbReference type="PROSITE" id="PS00532">
    <property type="entry name" value="PEPCK_ATP"/>
    <property type="match status" value="1"/>
</dbReference>
<dbReference type="NCBIfam" id="NF006820">
    <property type="entry name" value="PRK09344.1-2"/>
    <property type="match status" value="1"/>
</dbReference>
<keyword evidence="5 13" id="KW-0963">Cytoplasm</keyword>
<dbReference type="GO" id="GO:0006094">
    <property type="term" value="P:gluconeogenesis"/>
    <property type="evidence" value="ECO:0007669"/>
    <property type="project" value="UniProtKB-UniRule"/>
</dbReference>
<sequence>MTVMEHAQAATIDLTKHGLHNVKEVVRNPSYEMLFEEETRADLQGYEKGVVTELGAVAVDTGIFTGRSPKDKYIVKDATTEEHMWWTSDAVKNDNKPITQQVWNDLKDEVTSQLSGKRVFVVDGYCGANPDTRLSIRVITEVAWQAHFVKNMFIRPSEEELKTFEPDFVVMNGAKCTNKKWQEHGLNSENFTVFNLTERMQLIGGTWYGGEMKKGMFAMMNYFLPLKDIASMHCSANMGKDGDVAVFFGLSGTGKTTLSTDPKRALIGDDEHGWDDDGVFNFEGGCYAKTIKLSKEAEPDIYNAIRRDALLENVTVLSDGSIDFDDGSKTENTRVSYPIEHIENIVKPVSKGGHANKVIFLSADAFGVLPPVSKLTPEQTKYHFLSGFTAKLAGTERGITEPTPTFSACFGAAFLTLHPTKYAEVLVKRMEAAGAEAYLVNTGWNGSGKRISIQDTRGIIDAILDGSIENADTKHIPIFNLEVPTALHDVDSGILDPRDTYADPQEWENKAKDLAQRFINNFAKYTDNDEGKSLVAAGPQLD</sequence>
<keyword evidence="15" id="KW-1185">Reference proteome</keyword>
<evidence type="ECO:0000256" key="8">
    <source>
        <dbReference type="ARBA" id="ARBA00022793"/>
    </source>
</evidence>
<feature type="binding site" evidence="13">
    <location>
        <position position="233"/>
    </location>
    <ligand>
        <name>ATP</name>
        <dbReference type="ChEBI" id="CHEBI:30616"/>
    </ligand>
</feature>
<accession>A0A5P9CFC2</accession>
<keyword evidence="7 13" id="KW-0547">Nucleotide-binding</keyword>
<evidence type="ECO:0000256" key="12">
    <source>
        <dbReference type="ARBA" id="ARBA00047371"/>
    </source>
</evidence>
<evidence type="ECO:0000256" key="7">
    <source>
        <dbReference type="ARBA" id="ARBA00022741"/>
    </source>
</evidence>
<keyword evidence="11 13" id="KW-0456">Lyase</keyword>
<dbReference type="RefSeq" id="WP_152429261.1">
    <property type="nucleotide sequence ID" value="NZ_CBCSDK010000006.1"/>
</dbReference>
<protein>
    <recommendedName>
        <fullName evidence="3 13">Phosphoenolpyruvate carboxykinase (ATP)</fullName>
        <shortName evidence="13">PCK</shortName>
        <shortName evidence="13">PEP carboxykinase</shortName>
        <shortName evidence="13">PEPCK</shortName>
        <ecNumber evidence="3 13">4.1.1.49</ecNumber>
    </recommendedName>
</protein>
<evidence type="ECO:0000256" key="9">
    <source>
        <dbReference type="ARBA" id="ARBA00022840"/>
    </source>
</evidence>
<dbReference type="GO" id="GO:0004612">
    <property type="term" value="F:phosphoenolpyruvate carboxykinase (ATP) activity"/>
    <property type="evidence" value="ECO:0007669"/>
    <property type="project" value="UniProtKB-UniRule"/>
</dbReference>
<dbReference type="SUPFAM" id="SSF53795">
    <property type="entry name" value="PEP carboxykinase-like"/>
    <property type="match status" value="1"/>
</dbReference>
<dbReference type="InterPro" id="IPR015994">
    <property type="entry name" value="PEPCK_ATP_CS"/>
</dbReference>
<dbReference type="InterPro" id="IPR001272">
    <property type="entry name" value="PEP_carboxykinase_ATP"/>
</dbReference>
<dbReference type="OrthoDB" id="9806325at2"/>
<dbReference type="SUPFAM" id="SSF68923">
    <property type="entry name" value="PEP carboxykinase N-terminal domain"/>
    <property type="match status" value="1"/>
</dbReference>
<dbReference type="Gene3D" id="3.90.228.20">
    <property type="match status" value="1"/>
</dbReference>
<keyword evidence="4 13" id="KW-0312">Gluconeogenesis</keyword>
<proteinExistence type="inferred from homology"/>
<dbReference type="UniPathway" id="UPA00138"/>
<dbReference type="EMBL" id="CP045350">
    <property type="protein sequence ID" value="QFT24935.1"/>
    <property type="molecule type" value="Genomic_DNA"/>
</dbReference>
<name>A0A5P9CFC2_9VIBR</name>
<evidence type="ECO:0000256" key="4">
    <source>
        <dbReference type="ARBA" id="ARBA00022432"/>
    </source>
</evidence>
<dbReference type="PIRSF" id="PIRSF006294">
    <property type="entry name" value="PEP_crbxkin"/>
    <property type="match status" value="1"/>
</dbReference>
<dbReference type="AlphaFoldDB" id="A0A5P9CFC2"/>
<keyword evidence="10 13" id="KW-0464">Manganese</keyword>
<evidence type="ECO:0000256" key="10">
    <source>
        <dbReference type="ARBA" id="ARBA00023211"/>
    </source>
</evidence>
<dbReference type="HAMAP" id="MF_00453">
    <property type="entry name" value="PEPCK_ATP"/>
    <property type="match status" value="1"/>
</dbReference>
<gene>
    <name evidence="13 14" type="primary">pckA</name>
    <name evidence="14" type="ORF">FIV01_00495</name>
</gene>
<comment type="pathway">
    <text evidence="1 13">Carbohydrate biosynthesis; gluconeogenesis.</text>
</comment>
<feature type="binding site" evidence="13">
    <location>
        <position position="208"/>
    </location>
    <ligand>
        <name>substrate</name>
    </ligand>
</feature>
<organism evidence="14 15">
    <name type="scientific">Vibrio aquimaris</name>
    <dbReference type="NCBI Taxonomy" id="2587862"/>
    <lineage>
        <taxon>Bacteria</taxon>
        <taxon>Pseudomonadati</taxon>
        <taxon>Pseudomonadota</taxon>
        <taxon>Gammaproteobacteria</taxon>
        <taxon>Vibrionales</taxon>
        <taxon>Vibrionaceae</taxon>
        <taxon>Vibrio</taxon>
    </lineage>
</organism>
<feature type="binding site" evidence="13">
    <location>
        <begin position="450"/>
        <end position="451"/>
    </location>
    <ligand>
        <name>ATP</name>
        <dbReference type="ChEBI" id="CHEBI:30616"/>
    </ligand>
</feature>
<dbReference type="Gene3D" id="2.170.8.10">
    <property type="entry name" value="Phosphoenolpyruvate Carboxykinase, domain 2"/>
    <property type="match status" value="1"/>
</dbReference>
<dbReference type="NCBIfam" id="NF006821">
    <property type="entry name" value="PRK09344.1-3"/>
    <property type="match status" value="1"/>
</dbReference>
<feature type="binding site" evidence="13">
    <location>
        <position position="456"/>
    </location>
    <ligand>
        <name>ATP</name>
        <dbReference type="ChEBI" id="CHEBI:30616"/>
    </ligand>
</feature>
<feature type="binding site" evidence="13">
    <location>
        <position position="334"/>
    </location>
    <ligand>
        <name>substrate</name>
    </ligand>
</feature>
<evidence type="ECO:0000313" key="15">
    <source>
        <dbReference type="Proteomes" id="UP000326936"/>
    </source>
</evidence>
<feature type="binding site" evidence="13">
    <location>
        <position position="334"/>
    </location>
    <ligand>
        <name>ATP</name>
        <dbReference type="ChEBI" id="CHEBI:30616"/>
    </ligand>
</feature>
<feature type="binding site" evidence="13">
    <location>
        <position position="270"/>
    </location>
    <ligand>
        <name>Mn(2+)</name>
        <dbReference type="ChEBI" id="CHEBI:29035"/>
    </ligand>
</feature>
<dbReference type="KEGG" id="vaq:FIV01_00495"/>
<evidence type="ECO:0000256" key="2">
    <source>
        <dbReference type="ARBA" id="ARBA00006052"/>
    </source>
</evidence>
<dbReference type="GO" id="GO:0005829">
    <property type="term" value="C:cytosol"/>
    <property type="evidence" value="ECO:0007669"/>
    <property type="project" value="TreeGrafter"/>
</dbReference>
<evidence type="ECO:0000256" key="5">
    <source>
        <dbReference type="ARBA" id="ARBA00022490"/>
    </source>
</evidence>
<dbReference type="InterPro" id="IPR008210">
    <property type="entry name" value="PEP_carboxykinase_N"/>
</dbReference>
<keyword evidence="14" id="KW-0418">Kinase</keyword>
<comment type="similarity">
    <text evidence="2 13">Belongs to the phosphoenolpyruvate carboxykinase (ATP) family.</text>
</comment>
<dbReference type="Gene3D" id="3.40.449.10">
    <property type="entry name" value="Phosphoenolpyruvate Carboxykinase, domain 1"/>
    <property type="match status" value="1"/>
</dbReference>
<feature type="binding site" evidence="13">
    <location>
        <position position="214"/>
    </location>
    <ligand>
        <name>ATP</name>
        <dbReference type="ChEBI" id="CHEBI:30616"/>
    </ligand>
</feature>
<dbReference type="NCBIfam" id="TIGR00224">
    <property type="entry name" value="pckA"/>
    <property type="match status" value="1"/>
</dbReference>
<comment type="function">
    <text evidence="13">Involved in the gluconeogenesis. Catalyzes the conversion of oxaloacetate (OAA) to phosphoenolpyruvate (PEP) through direct phosphoryl transfer between the nucleoside triphosphate and OAA.</text>
</comment>
<comment type="catalytic activity">
    <reaction evidence="12 13">
        <text>oxaloacetate + ATP = phosphoenolpyruvate + ADP + CO2</text>
        <dbReference type="Rhea" id="RHEA:18617"/>
        <dbReference type="ChEBI" id="CHEBI:16452"/>
        <dbReference type="ChEBI" id="CHEBI:16526"/>
        <dbReference type="ChEBI" id="CHEBI:30616"/>
        <dbReference type="ChEBI" id="CHEBI:58702"/>
        <dbReference type="ChEBI" id="CHEBI:456216"/>
        <dbReference type="EC" id="4.1.1.49"/>
    </reaction>
</comment>
<feature type="binding site" evidence="13">
    <location>
        <position position="233"/>
    </location>
    <ligand>
        <name>Mn(2+)</name>
        <dbReference type="ChEBI" id="CHEBI:29035"/>
    </ligand>
</feature>
<comment type="subcellular location">
    <subcellularLocation>
        <location evidence="13">Cytoplasm</location>
    </subcellularLocation>
</comment>
<feature type="binding site" evidence="13">
    <location>
        <begin position="249"/>
        <end position="257"/>
    </location>
    <ligand>
        <name>ATP</name>
        <dbReference type="ChEBI" id="CHEBI:30616"/>
    </ligand>
</feature>
<evidence type="ECO:0000256" key="6">
    <source>
        <dbReference type="ARBA" id="ARBA00022723"/>
    </source>
</evidence>
<evidence type="ECO:0000256" key="13">
    <source>
        <dbReference type="HAMAP-Rule" id="MF_00453"/>
    </source>
</evidence>
<feature type="binding site" evidence="13">
    <location>
        <position position="214"/>
    </location>
    <ligand>
        <name>substrate</name>
    </ligand>
</feature>
<evidence type="ECO:0000256" key="3">
    <source>
        <dbReference type="ARBA" id="ARBA00012363"/>
    </source>
</evidence>
<keyword evidence="14" id="KW-0670">Pyruvate</keyword>
<dbReference type="CDD" id="cd00484">
    <property type="entry name" value="PEPCK_ATP"/>
    <property type="match status" value="1"/>
</dbReference>
<dbReference type="GO" id="GO:0016301">
    <property type="term" value="F:kinase activity"/>
    <property type="evidence" value="ECO:0007669"/>
    <property type="project" value="UniProtKB-KW"/>
</dbReference>
<feature type="binding site" evidence="13">
    <location>
        <position position="298"/>
    </location>
    <ligand>
        <name>ATP</name>
        <dbReference type="ChEBI" id="CHEBI:30616"/>
    </ligand>
</feature>
<dbReference type="NCBIfam" id="NF006819">
    <property type="entry name" value="PRK09344.1-1"/>
    <property type="match status" value="1"/>
</dbReference>
<keyword evidence="14" id="KW-0808">Transferase</keyword>
<evidence type="ECO:0000313" key="14">
    <source>
        <dbReference type="EMBL" id="QFT24935.1"/>
    </source>
</evidence>
<comment type="cofactor">
    <cofactor evidence="13">
        <name>Mn(2+)</name>
        <dbReference type="ChEBI" id="CHEBI:29035"/>
    </cofactor>
    <text evidence="13">Binds 1 Mn(2+) ion per subunit.</text>
</comment>
<dbReference type="FunFam" id="2.170.8.10:FF:000001">
    <property type="entry name" value="Phosphoenolpyruvate carboxykinase (ATP)"/>
    <property type="match status" value="1"/>
</dbReference>
<keyword evidence="8 13" id="KW-0210">Decarboxylase</keyword>